<dbReference type="EMBL" id="FQZP01000080">
    <property type="protein sequence ID" value="SHJ58461.1"/>
    <property type="molecule type" value="Genomic_DNA"/>
</dbReference>
<keyword evidence="2" id="KW-1185">Reference proteome</keyword>
<organism evidence="1 2">
    <name type="scientific">Thermoclostridium caenicola</name>
    <dbReference type="NCBI Taxonomy" id="659425"/>
    <lineage>
        <taxon>Bacteria</taxon>
        <taxon>Bacillati</taxon>
        <taxon>Bacillota</taxon>
        <taxon>Clostridia</taxon>
        <taxon>Eubacteriales</taxon>
        <taxon>Oscillospiraceae</taxon>
        <taxon>Thermoclostridium</taxon>
    </lineage>
</organism>
<evidence type="ECO:0000313" key="2">
    <source>
        <dbReference type="Proteomes" id="UP000324781"/>
    </source>
</evidence>
<reference evidence="1 2" key="1">
    <citation type="submission" date="2016-11" db="EMBL/GenBank/DDBJ databases">
        <authorList>
            <person name="Varghese N."/>
            <person name="Submissions S."/>
        </authorList>
    </citation>
    <scope>NUCLEOTIDE SEQUENCE [LARGE SCALE GENOMIC DNA]</scope>
    <source>
        <strain evidence="1 2">DSM 19027</strain>
    </source>
</reference>
<name>A0A1M6KHT4_9FIRM</name>
<dbReference type="OrthoDB" id="9974409at2"/>
<dbReference type="RefSeq" id="WP_149679696.1">
    <property type="nucleotide sequence ID" value="NZ_FQZP01000080.1"/>
</dbReference>
<protein>
    <submittedName>
        <fullName evidence="1">Uncharacterized protein</fullName>
    </submittedName>
</protein>
<evidence type="ECO:0000313" key="1">
    <source>
        <dbReference type="EMBL" id="SHJ58461.1"/>
    </source>
</evidence>
<dbReference type="Proteomes" id="UP000324781">
    <property type="component" value="Unassembled WGS sequence"/>
</dbReference>
<accession>A0A1M6KHT4</accession>
<gene>
    <name evidence="1" type="ORF">SAMN05444373_10804</name>
</gene>
<proteinExistence type="predicted"/>
<dbReference type="AlphaFoldDB" id="A0A1M6KHT4"/>
<sequence length="172" mass="20237">MDKEEKILYLSAKPSSEIFGLFQEAERLDADGLARAEIFERAERYFIENFKKIDFQNLSKRIKTNYDGELPSSFKVRINNLEMDEQVNDLIRDVYKINRVMTPFKLKLVLKAYIEHLKGVECKKEFSSELNNVDSLKVKAISLIIDIDDVNNLLLIIDKLEKLRNRQDNEEF</sequence>